<feature type="transmembrane region" description="Helical" evidence="7">
    <location>
        <begin position="111"/>
        <end position="129"/>
    </location>
</feature>
<keyword evidence="5 7" id="KW-1133">Transmembrane helix</keyword>
<dbReference type="RefSeq" id="WP_260277212.1">
    <property type="nucleotide sequence ID" value="NZ_JANAVZ010000005.1"/>
</dbReference>
<gene>
    <name evidence="9" type="ORF">MU516_10710</name>
</gene>
<reference evidence="9 10" key="1">
    <citation type="submission" date="2022-04" db="EMBL/GenBank/DDBJ databases">
        <title>Paracoccus sp. YLB-12 draft genome sequence.</title>
        <authorList>
            <person name="Yu L."/>
        </authorList>
    </citation>
    <scope>NUCLEOTIDE SEQUENCE [LARGE SCALE GENOMIC DNA]</scope>
    <source>
        <strain evidence="9 10">YLB-12</strain>
    </source>
</reference>
<keyword evidence="6 7" id="KW-0472">Membrane</keyword>
<evidence type="ECO:0000256" key="1">
    <source>
        <dbReference type="ARBA" id="ARBA00004651"/>
    </source>
</evidence>
<evidence type="ECO:0000259" key="8">
    <source>
        <dbReference type="Pfam" id="PF01757"/>
    </source>
</evidence>
<feature type="transmembrane region" description="Helical" evidence="7">
    <location>
        <begin position="221"/>
        <end position="239"/>
    </location>
</feature>
<keyword evidence="4 7" id="KW-0812">Transmembrane</keyword>
<feature type="transmembrane region" description="Helical" evidence="7">
    <location>
        <begin position="136"/>
        <end position="154"/>
    </location>
</feature>
<dbReference type="PANTHER" id="PTHR40074:SF2">
    <property type="entry name" value="O-ACETYLTRANSFERASE WECH"/>
    <property type="match status" value="1"/>
</dbReference>
<evidence type="ECO:0000256" key="7">
    <source>
        <dbReference type="SAM" id="Phobius"/>
    </source>
</evidence>
<feature type="transmembrane region" description="Helical" evidence="7">
    <location>
        <begin position="72"/>
        <end position="91"/>
    </location>
</feature>
<evidence type="ECO:0000256" key="5">
    <source>
        <dbReference type="ARBA" id="ARBA00022989"/>
    </source>
</evidence>
<dbReference type="InterPro" id="IPR002656">
    <property type="entry name" value="Acyl_transf_3_dom"/>
</dbReference>
<comment type="subcellular location">
    <subcellularLocation>
        <location evidence="1">Cell membrane</location>
        <topology evidence="1">Multi-pass membrane protein</topology>
    </subcellularLocation>
</comment>
<evidence type="ECO:0000256" key="3">
    <source>
        <dbReference type="ARBA" id="ARBA00022475"/>
    </source>
</evidence>
<feature type="transmembrane region" description="Helical" evidence="7">
    <location>
        <begin position="278"/>
        <end position="295"/>
    </location>
</feature>
<evidence type="ECO:0000256" key="2">
    <source>
        <dbReference type="ARBA" id="ARBA00007400"/>
    </source>
</evidence>
<evidence type="ECO:0000313" key="9">
    <source>
        <dbReference type="EMBL" id="MCT4333332.1"/>
    </source>
</evidence>
<comment type="similarity">
    <text evidence="2">Belongs to the acyltransferase 3 family.</text>
</comment>
<keyword evidence="9" id="KW-0012">Acyltransferase</keyword>
<keyword evidence="9" id="KW-0808">Transferase</keyword>
<evidence type="ECO:0000256" key="4">
    <source>
        <dbReference type="ARBA" id="ARBA00022692"/>
    </source>
</evidence>
<dbReference type="EMBL" id="JANAVZ010000005">
    <property type="protein sequence ID" value="MCT4333332.1"/>
    <property type="molecule type" value="Genomic_DNA"/>
</dbReference>
<feature type="transmembrane region" description="Helical" evidence="7">
    <location>
        <begin position="197"/>
        <end position="215"/>
    </location>
</feature>
<dbReference type="PANTHER" id="PTHR40074">
    <property type="entry name" value="O-ACETYLTRANSFERASE WECH"/>
    <property type="match status" value="1"/>
</dbReference>
<feature type="domain" description="Acyltransferase 3" evidence="8">
    <location>
        <begin position="9"/>
        <end position="294"/>
    </location>
</feature>
<accession>A0ABT2K9Y0</accession>
<evidence type="ECO:0000313" key="10">
    <source>
        <dbReference type="Proteomes" id="UP001320702"/>
    </source>
</evidence>
<dbReference type="Pfam" id="PF01757">
    <property type="entry name" value="Acyl_transf_3"/>
    <property type="match status" value="1"/>
</dbReference>
<dbReference type="Proteomes" id="UP001320702">
    <property type="component" value="Unassembled WGS sequence"/>
</dbReference>
<sequence length="307" mass="33231">MTQTTNRNSAIDPLRLALALCVIALHTGFPDGIGAVAQQVLVNGIYRLAVPVFALIAGFFFLGALRTGRARAYALRILSVYALWMVIYLPIYGPDFTSVGHVLQTVLFGYFHLWFLPGLLIGALLVAALHRAGAVPLALVAASCALTGLILQWLVLSGRVTMPLDYYRNGLFVIFPFFATGYLLALAESLPRIRWQWTGLALILVAVESMVWFRIAGGGFGVDTLFSLYLAAPLLFLGARQASGGWDGKRIASMAAFVYFSHILIMISASRFGLSGNIKALVVAAAALGVAWWLGSERRRPVLALLT</sequence>
<name>A0ABT2K9Y0_9RHOB</name>
<organism evidence="9 10">
    <name type="scientific">Paracoccus maritimus</name>
    <dbReference type="NCBI Taxonomy" id="2933292"/>
    <lineage>
        <taxon>Bacteria</taxon>
        <taxon>Pseudomonadati</taxon>
        <taxon>Pseudomonadota</taxon>
        <taxon>Alphaproteobacteria</taxon>
        <taxon>Rhodobacterales</taxon>
        <taxon>Paracoccaceae</taxon>
        <taxon>Paracoccus</taxon>
    </lineage>
</organism>
<feature type="transmembrane region" description="Helical" evidence="7">
    <location>
        <begin position="166"/>
        <end position="185"/>
    </location>
</feature>
<keyword evidence="10" id="KW-1185">Reference proteome</keyword>
<evidence type="ECO:0000256" key="6">
    <source>
        <dbReference type="ARBA" id="ARBA00023136"/>
    </source>
</evidence>
<feature type="transmembrane region" description="Helical" evidence="7">
    <location>
        <begin position="251"/>
        <end position="272"/>
    </location>
</feature>
<keyword evidence="3" id="KW-1003">Cell membrane</keyword>
<comment type="caution">
    <text evidence="9">The sequence shown here is derived from an EMBL/GenBank/DDBJ whole genome shotgun (WGS) entry which is preliminary data.</text>
</comment>
<proteinExistence type="inferred from homology"/>
<protein>
    <submittedName>
        <fullName evidence="9">Acyltransferase</fullName>
    </submittedName>
</protein>
<feature type="transmembrane region" description="Helical" evidence="7">
    <location>
        <begin position="45"/>
        <end position="65"/>
    </location>
</feature>
<dbReference type="GO" id="GO:0016746">
    <property type="term" value="F:acyltransferase activity"/>
    <property type="evidence" value="ECO:0007669"/>
    <property type="project" value="UniProtKB-KW"/>
</dbReference>